<dbReference type="PANTHER" id="PTHR42879:SF2">
    <property type="entry name" value="3-OXOACYL-[ACYL-CARRIER-PROTEIN] REDUCTASE FABG"/>
    <property type="match status" value="1"/>
</dbReference>
<dbReference type="InterPro" id="IPR036291">
    <property type="entry name" value="NAD(P)-bd_dom_sf"/>
</dbReference>
<evidence type="ECO:0000256" key="2">
    <source>
        <dbReference type="RuleBase" id="RU000363"/>
    </source>
</evidence>
<evidence type="ECO:0000313" key="4">
    <source>
        <dbReference type="EMBL" id="EIM95269.1"/>
    </source>
</evidence>
<dbReference type="Gene3D" id="3.40.50.720">
    <property type="entry name" value="NAD(P)-binding Rossmann-like Domain"/>
    <property type="match status" value="1"/>
</dbReference>
<dbReference type="SUPFAM" id="SSF51735">
    <property type="entry name" value="NAD(P)-binding Rossmann-fold domains"/>
    <property type="match status" value="1"/>
</dbReference>
<gene>
    <name evidence="4" type="ORF">WQE_40194</name>
</gene>
<proteinExistence type="inferred from homology"/>
<dbReference type="PRINTS" id="PR00080">
    <property type="entry name" value="SDRFAMILY"/>
</dbReference>
<organism evidence="4 5">
    <name type="scientific">Paraburkholderia hospita</name>
    <dbReference type="NCBI Taxonomy" id="169430"/>
    <lineage>
        <taxon>Bacteria</taxon>
        <taxon>Pseudomonadati</taxon>
        <taxon>Pseudomonadota</taxon>
        <taxon>Betaproteobacteria</taxon>
        <taxon>Burkholderiales</taxon>
        <taxon>Burkholderiaceae</taxon>
        <taxon>Paraburkholderia</taxon>
    </lineage>
</organism>
<protein>
    <submittedName>
        <fullName evidence="4">D-beta-hydroxybutyrate dehydrogenase</fullName>
    </submittedName>
</protein>
<dbReference type="Pfam" id="PF00106">
    <property type="entry name" value="adh_short"/>
    <property type="match status" value="1"/>
</dbReference>
<sequence length="208" mass="22844">MKVRYSGADMRQSGQIHAMTEFVRAEFGKVDIILNNAGIRHVAPIEAFPEPKRDAIVANNMSSAFHLIKAVMPEMKARRFGRVINIASAHGLTALPFEAAYVTATHGLIGLSKTVGRRGRRVRHYLQHHLPWLCEDPADGEAVRQSGEGAQPLARRRDARESGAQGTREGRGVAGACSIPGKRCLSVHDRQRDPRGWQLDAALKPQGE</sequence>
<comment type="caution">
    <text evidence="4">The sequence shown here is derived from an EMBL/GenBank/DDBJ whole genome shotgun (WGS) entry which is preliminary data.</text>
</comment>
<dbReference type="InterPro" id="IPR002347">
    <property type="entry name" value="SDR_fam"/>
</dbReference>
<evidence type="ECO:0000256" key="3">
    <source>
        <dbReference type="SAM" id="MobiDB-lite"/>
    </source>
</evidence>
<dbReference type="PRINTS" id="PR00081">
    <property type="entry name" value="GDHRDH"/>
</dbReference>
<dbReference type="PANTHER" id="PTHR42879">
    <property type="entry name" value="3-OXOACYL-(ACYL-CARRIER-PROTEIN) REDUCTASE"/>
    <property type="match status" value="1"/>
</dbReference>
<evidence type="ECO:0000256" key="1">
    <source>
        <dbReference type="ARBA" id="ARBA00006484"/>
    </source>
</evidence>
<name>A0ABN0F9E7_9BURK</name>
<dbReference type="Proteomes" id="UP000004980">
    <property type="component" value="Unassembled WGS sequence"/>
</dbReference>
<dbReference type="InterPro" id="IPR050259">
    <property type="entry name" value="SDR"/>
</dbReference>
<reference evidence="4 5" key="1">
    <citation type="journal article" date="2012" name="J. Bacteriol.">
        <title>Draft Genome Sequence of the Soil Bacterium Burkholderia terrae Strain BS001, Which Interacts with Fungal Surface Structures.</title>
        <authorList>
            <person name="Nazir R."/>
            <person name="Hansen M.A."/>
            <person name="Sorensen S."/>
            <person name="van Elsas J.D."/>
        </authorList>
    </citation>
    <scope>NUCLEOTIDE SEQUENCE [LARGE SCALE GENOMIC DNA]</scope>
    <source>
        <strain evidence="4 5">BS001</strain>
    </source>
</reference>
<keyword evidence="5" id="KW-1185">Reference proteome</keyword>
<feature type="region of interest" description="Disordered" evidence="3">
    <location>
        <begin position="140"/>
        <end position="208"/>
    </location>
</feature>
<evidence type="ECO:0000313" key="5">
    <source>
        <dbReference type="Proteomes" id="UP000004980"/>
    </source>
</evidence>
<feature type="compositionally biased region" description="Basic and acidic residues" evidence="3">
    <location>
        <begin position="186"/>
        <end position="195"/>
    </location>
</feature>
<dbReference type="EMBL" id="AKAU01000252">
    <property type="protein sequence ID" value="EIM95269.1"/>
    <property type="molecule type" value="Genomic_DNA"/>
</dbReference>
<comment type="similarity">
    <text evidence="1 2">Belongs to the short-chain dehydrogenases/reductases (SDR) family.</text>
</comment>
<accession>A0ABN0F9E7</accession>